<dbReference type="GeneID" id="66608680"/>
<name>A0AAX0SSK4_MYCPM</name>
<dbReference type="EMBL" id="LR214945">
    <property type="protein sequence ID" value="VEU56808.1"/>
    <property type="molecule type" value="Genomic_DNA"/>
</dbReference>
<dbReference type="AlphaFoldDB" id="A0AAX0SSK4"/>
<dbReference type="InterPro" id="IPR058987">
    <property type="entry name" value="MPN635_N"/>
</dbReference>
<dbReference type="RefSeq" id="WP_017532712.1">
    <property type="nucleotide sequence ID" value="NZ_AP017318.1"/>
</dbReference>
<sequence length="199" mass="22795">MSFTSQQGTFIPVERSKTELEGSIKTIQMEVDPAEQIEKAGTLITIEGLKKDDYDKAIVNFLALREDLQLLAASPKGDVYRNTSGNGAEIFLNGMKIATDEDFLFSYHIKEPNKKLQRSLNRENKNLPRDCYRENIITILKSNINNRTQTLIDELIDSRDQYDNGEWSFIDVKKLIGLNTNRNILWADSSSKNIEKLIY</sequence>
<proteinExistence type="predicted"/>
<gene>
    <name evidence="2" type="ORF">NCTC10119_00060</name>
</gene>
<feature type="domain" description="MPN635 N-terminal" evidence="1">
    <location>
        <begin position="52"/>
        <end position="145"/>
    </location>
</feature>
<protein>
    <recommendedName>
        <fullName evidence="1">MPN635 N-terminal domain-containing protein</fullName>
    </recommendedName>
</protein>
<dbReference type="Pfam" id="PF25856">
    <property type="entry name" value="MPN635_N"/>
    <property type="match status" value="1"/>
</dbReference>
<evidence type="ECO:0000313" key="3">
    <source>
        <dbReference type="Proteomes" id="UP000289557"/>
    </source>
</evidence>
<evidence type="ECO:0000313" key="2">
    <source>
        <dbReference type="EMBL" id="VEU56808.1"/>
    </source>
</evidence>
<organism evidence="2 3">
    <name type="scientific">Mycoplasmoides pneumoniae</name>
    <name type="common">Mycoplasma pneumoniae</name>
    <dbReference type="NCBI Taxonomy" id="2104"/>
    <lineage>
        <taxon>Bacteria</taxon>
        <taxon>Bacillati</taxon>
        <taxon>Mycoplasmatota</taxon>
        <taxon>Mycoplasmoidales</taxon>
        <taxon>Mycoplasmoidaceae</taxon>
        <taxon>Mycoplasmoides</taxon>
    </lineage>
</organism>
<reference evidence="2 3" key="1">
    <citation type="submission" date="2019-01" db="EMBL/GenBank/DDBJ databases">
        <authorList>
            <consortium name="Pathogen Informatics"/>
        </authorList>
    </citation>
    <scope>NUCLEOTIDE SEQUENCE [LARGE SCALE GENOMIC DNA]</scope>
    <source>
        <strain evidence="2 3">NCTC10119</strain>
    </source>
</reference>
<evidence type="ECO:0000259" key="1">
    <source>
        <dbReference type="Pfam" id="PF25856"/>
    </source>
</evidence>
<dbReference type="Proteomes" id="UP000289557">
    <property type="component" value="Chromosome"/>
</dbReference>
<accession>A0AAX0SSK4</accession>